<comment type="caution">
    <text evidence="1">The sequence shown here is derived from an EMBL/GenBank/DDBJ whole genome shotgun (WGS) entry which is preliminary data.</text>
</comment>
<dbReference type="InterPro" id="IPR014825">
    <property type="entry name" value="DNA_alkylation"/>
</dbReference>
<dbReference type="SUPFAM" id="SSF48371">
    <property type="entry name" value="ARM repeat"/>
    <property type="match status" value="1"/>
</dbReference>
<protein>
    <submittedName>
        <fullName evidence="1">3-methyladenine DNA glycosylase AlkD</fullName>
    </submittedName>
</protein>
<dbReference type="Gene3D" id="1.25.10.90">
    <property type="match status" value="1"/>
</dbReference>
<gene>
    <name evidence="1" type="ORF">FHS18_003253</name>
</gene>
<accession>A0A7W5AYM8</accession>
<dbReference type="AlphaFoldDB" id="A0A7W5AYM8"/>
<dbReference type="Proteomes" id="UP000570361">
    <property type="component" value="Unassembled WGS sequence"/>
</dbReference>
<evidence type="ECO:0000313" key="2">
    <source>
        <dbReference type="Proteomes" id="UP000570361"/>
    </source>
</evidence>
<sequence>MVISSMGLTYKQTLIELAEEEYRQFSAALIPNISNLLGVRLPALRRIAKQIAQGDWRTYLAEAESDYFEEVMLQGMVIGCVKTDVDEWLGLVASFVPKIDNWSVCDSFCIGLKQTKAHKEQVWDFLLPYLQSDKTYEIRFGVVMLLDYYVEDDYILRVLELLDQTKRDDYYVQMAVAWALSICYIHYPEPTLRYMASCSLDHFTYNKAIQKMIESLRVDADTKQMLRGLKRK</sequence>
<dbReference type="PANTHER" id="PTHR34070:SF1">
    <property type="entry name" value="DNA ALKYLATION REPAIR PROTEIN"/>
    <property type="match status" value="1"/>
</dbReference>
<evidence type="ECO:0000313" key="1">
    <source>
        <dbReference type="EMBL" id="MBB3111185.1"/>
    </source>
</evidence>
<organism evidence="1 2">
    <name type="scientific">Paenibacillus phyllosphaerae</name>
    <dbReference type="NCBI Taxonomy" id="274593"/>
    <lineage>
        <taxon>Bacteria</taxon>
        <taxon>Bacillati</taxon>
        <taxon>Bacillota</taxon>
        <taxon>Bacilli</taxon>
        <taxon>Bacillales</taxon>
        <taxon>Paenibacillaceae</taxon>
        <taxon>Paenibacillus</taxon>
    </lineage>
</organism>
<dbReference type="InterPro" id="IPR016024">
    <property type="entry name" value="ARM-type_fold"/>
</dbReference>
<proteinExistence type="predicted"/>
<dbReference type="PANTHER" id="PTHR34070">
    <property type="entry name" value="ARMADILLO-TYPE FOLD"/>
    <property type="match status" value="1"/>
</dbReference>
<reference evidence="1 2" key="1">
    <citation type="submission" date="2020-08" db="EMBL/GenBank/DDBJ databases">
        <title>Genomic Encyclopedia of Type Strains, Phase III (KMG-III): the genomes of soil and plant-associated and newly described type strains.</title>
        <authorList>
            <person name="Whitman W."/>
        </authorList>
    </citation>
    <scope>NUCLEOTIDE SEQUENCE [LARGE SCALE GENOMIC DNA]</scope>
    <source>
        <strain evidence="1 2">CECT 5862</strain>
    </source>
</reference>
<keyword evidence="2" id="KW-1185">Reference proteome</keyword>
<dbReference type="CDD" id="cd06561">
    <property type="entry name" value="AlkD_like"/>
    <property type="match status" value="1"/>
</dbReference>
<dbReference type="EMBL" id="JACHXK010000006">
    <property type="protein sequence ID" value="MBB3111185.1"/>
    <property type="molecule type" value="Genomic_DNA"/>
</dbReference>
<dbReference type="Pfam" id="PF08713">
    <property type="entry name" value="DNA_alkylation"/>
    <property type="match status" value="1"/>
</dbReference>
<name>A0A7W5AYM8_9BACL</name>